<gene>
    <name evidence="4" type="ORF">SELMODRAFT_421413</name>
</gene>
<feature type="transmembrane region" description="Helical" evidence="2">
    <location>
        <begin position="228"/>
        <end position="248"/>
    </location>
</feature>
<evidence type="ECO:0000256" key="2">
    <source>
        <dbReference type="SAM" id="Phobius"/>
    </source>
</evidence>
<keyword evidence="5" id="KW-1185">Reference proteome</keyword>
<dbReference type="PANTHER" id="PTHR34200">
    <property type="entry name" value="DENTIN SIALOPHOSPHOPROTEIN-LIKE ISOFORM X1"/>
    <property type="match status" value="1"/>
</dbReference>
<feature type="compositionally biased region" description="Pro residues" evidence="1">
    <location>
        <begin position="50"/>
        <end position="68"/>
    </location>
</feature>
<accession>D8SF74</accession>
<feature type="compositionally biased region" description="Basic and acidic residues" evidence="1">
    <location>
        <begin position="37"/>
        <end position="48"/>
    </location>
</feature>
<feature type="chain" id="PRO_5003122668" evidence="3">
    <location>
        <begin position="26"/>
        <end position="333"/>
    </location>
</feature>
<organism evidence="5">
    <name type="scientific">Selaginella moellendorffii</name>
    <name type="common">Spikemoss</name>
    <dbReference type="NCBI Taxonomy" id="88036"/>
    <lineage>
        <taxon>Eukaryota</taxon>
        <taxon>Viridiplantae</taxon>
        <taxon>Streptophyta</taxon>
        <taxon>Embryophyta</taxon>
        <taxon>Tracheophyta</taxon>
        <taxon>Lycopodiopsida</taxon>
        <taxon>Selaginellales</taxon>
        <taxon>Selaginellaceae</taxon>
        <taxon>Selaginella</taxon>
    </lineage>
</organism>
<feature type="signal peptide" evidence="3">
    <location>
        <begin position="1"/>
        <end position="25"/>
    </location>
</feature>
<dbReference type="HOGENOM" id="CLU_835208_0_0_1"/>
<dbReference type="Gramene" id="EFJ16995">
    <property type="protein sequence ID" value="EFJ16995"/>
    <property type="gene ID" value="SELMODRAFT_421413"/>
</dbReference>
<dbReference type="eggNOG" id="ENOG502RY8S">
    <property type="taxonomic scope" value="Eukaryota"/>
</dbReference>
<dbReference type="Proteomes" id="UP000001514">
    <property type="component" value="Unassembled WGS sequence"/>
</dbReference>
<keyword evidence="2" id="KW-0472">Membrane</keyword>
<dbReference type="OrthoDB" id="785602at2759"/>
<name>D8SF74_SELML</name>
<sequence>MEFHGRLPALLAILLLLCIFGAAQSSRKAGSGDANGDVDRGGGQDQDHQSPPPPPSPSPPPPPPPPPSKIESKEDFNATAGSSKNQTKEEDPPPSTGAQPPPEAEEEDPGHCCGLKMRACLSSPGDSSDGMLSLVIKSHEVVKVKVITPSFLSADPSELTTTADGKEIQVKIEMVDPEAAKLQSSIQITVKSDTESCKLPVPSHNLGYSDQKKTLLGGFRYSALRTPVVGLSMLAAALVLVMGSWLYCRYRVKKTGQSSAGEHRYVELEMGAPDRDGAGTALEVEDDGSWDKVWDEEWDDGEEAVGSSSFKLTESLSAKGLAPRRTSKDGRVD</sequence>
<reference evidence="4 5" key="1">
    <citation type="journal article" date="2011" name="Science">
        <title>The Selaginella genome identifies genetic changes associated with the evolution of vascular plants.</title>
        <authorList>
            <person name="Banks J.A."/>
            <person name="Nishiyama T."/>
            <person name="Hasebe M."/>
            <person name="Bowman J.L."/>
            <person name="Gribskov M."/>
            <person name="dePamphilis C."/>
            <person name="Albert V.A."/>
            <person name="Aono N."/>
            <person name="Aoyama T."/>
            <person name="Ambrose B.A."/>
            <person name="Ashton N.W."/>
            <person name="Axtell M.J."/>
            <person name="Barker E."/>
            <person name="Barker M.S."/>
            <person name="Bennetzen J.L."/>
            <person name="Bonawitz N.D."/>
            <person name="Chapple C."/>
            <person name="Cheng C."/>
            <person name="Correa L.G."/>
            <person name="Dacre M."/>
            <person name="DeBarry J."/>
            <person name="Dreyer I."/>
            <person name="Elias M."/>
            <person name="Engstrom E.M."/>
            <person name="Estelle M."/>
            <person name="Feng L."/>
            <person name="Finet C."/>
            <person name="Floyd S.K."/>
            <person name="Frommer W.B."/>
            <person name="Fujita T."/>
            <person name="Gramzow L."/>
            <person name="Gutensohn M."/>
            <person name="Harholt J."/>
            <person name="Hattori M."/>
            <person name="Heyl A."/>
            <person name="Hirai T."/>
            <person name="Hiwatashi Y."/>
            <person name="Ishikawa M."/>
            <person name="Iwata M."/>
            <person name="Karol K.G."/>
            <person name="Koehler B."/>
            <person name="Kolukisaoglu U."/>
            <person name="Kubo M."/>
            <person name="Kurata T."/>
            <person name="Lalonde S."/>
            <person name="Li K."/>
            <person name="Li Y."/>
            <person name="Litt A."/>
            <person name="Lyons E."/>
            <person name="Manning G."/>
            <person name="Maruyama T."/>
            <person name="Michael T.P."/>
            <person name="Mikami K."/>
            <person name="Miyazaki S."/>
            <person name="Morinaga S."/>
            <person name="Murata T."/>
            <person name="Mueller-Roeber B."/>
            <person name="Nelson D.R."/>
            <person name="Obara M."/>
            <person name="Oguri Y."/>
            <person name="Olmstead R.G."/>
            <person name="Onodera N."/>
            <person name="Petersen B.L."/>
            <person name="Pils B."/>
            <person name="Prigge M."/>
            <person name="Rensing S.A."/>
            <person name="Riano-Pachon D.M."/>
            <person name="Roberts A.W."/>
            <person name="Sato Y."/>
            <person name="Scheller H.V."/>
            <person name="Schulz B."/>
            <person name="Schulz C."/>
            <person name="Shakirov E.V."/>
            <person name="Shibagaki N."/>
            <person name="Shinohara N."/>
            <person name="Shippen D.E."/>
            <person name="Soerensen I."/>
            <person name="Sotooka R."/>
            <person name="Sugimoto N."/>
            <person name="Sugita M."/>
            <person name="Sumikawa N."/>
            <person name="Tanurdzic M."/>
            <person name="Theissen G."/>
            <person name="Ulvskov P."/>
            <person name="Wakazuki S."/>
            <person name="Weng J.K."/>
            <person name="Willats W.W."/>
            <person name="Wipf D."/>
            <person name="Wolf P.G."/>
            <person name="Yang L."/>
            <person name="Zimmer A.D."/>
            <person name="Zhu Q."/>
            <person name="Mitros T."/>
            <person name="Hellsten U."/>
            <person name="Loque D."/>
            <person name="Otillar R."/>
            <person name="Salamov A."/>
            <person name="Schmutz J."/>
            <person name="Shapiro H."/>
            <person name="Lindquist E."/>
            <person name="Lucas S."/>
            <person name="Rokhsar D."/>
            <person name="Grigoriev I.V."/>
        </authorList>
    </citation>
    <scope>NUCLEOTIDE SEQUENCE [LARGE SCALE GENOMIC DNA]</scope>
</reference>
<evidence type="ECO:0000256" key="1">
    <source>
        <dbReference type="SAM" id="MobiDB-lite"/>
    </source>
</evidence>
<evidence type="ECO:0000313" key="4">
    <source>
        <dbReference type="EMBL" id="EFJ16995.1"/>
    </source>
</evidence>
<protein>
    <submittedName>
        <fullName evidence="4">Uncharacterized protein</fullName>
    </submittedName>
</protein>
<dbReference type="EMBL" id="GL377616">
    <property type="protein sequence ID" value="EFJ16995.1"/>
    <property type="molecule type" value="Genomic_DNA"/>
</dbReference>
<dbReference type="AlphaFoldDB" id="D8SF74"/>
<dbReference type="FunCoup" id="D8SF74">
    <property type="interactions" value="1615"/>
</dbReference>
<feature type="region of interest" description="Disordered" evidence="1">
    <location>
        <begin position="26"/>
        <end position="111"/>
    </location>
</feature>
<feature type="compositionally biased region" description="Pro residues" evidence="1">
    <location>
        <begin position="93"/>
        <end position="102"/>
    </location>
</feature>
<dbReference type="InParanoid" id="D8SF74"/>
<keyword evidence="2" id="KW-1133">Transmembrane helix</keyword>
<evidence type="ECO:0000256" key="3">
    <source>
        <dbReference type="SAM" id="SignalP"/>
    </source>
</evidence>
<keyword evidence="2" id="KW-0812">Transmembrane</keyword>
<dbReference type="KEGG" id="smo:SELMODRAFT_421413"/>
<dbReference type="PANTHER" id="PTHR34200:SF2">
    <property type="entry name" value="TRANSMEMBRANE PROTEIN"/>
    <property type="match status" value="1"/>
</dbReference>
<proteinExistence type="predicted"/>
<evidence type="ECO:0000313" key="5">
    <source>
        <dbReference type="Proteomes" id="UP000001514"/>
    </source>
</evidence>
<keyword evidence="3" id="KW-0732">Signal</keyword>
<dbReference type="OMA" id="RDGWENN"/>